<comment type="caution">
    <text evidence="1">The sequence shown here is derived from an EMBL/GenBank/DDBJ whole genome shotgun (WGS) entry which is preliminary data.</text>
</comment>
<evidence type="ECO:0000313" key="2">
    <source>
        <dbReference type="Proteomes" id="UP001610335"/>
    </source>
</evidence>
<keyword evidence="2" id="KW-1185">Reference proteome</keyword>
<dbReference type="Proteomes" id="UP001610335">
    <property type="component" value="Unassembled WGS sequence"/>
</dbReference>
<organism evidence="1 2">
    <name type="scientific">Aspergillus cavernicola</name>
    <dbReference type="NCBI Taxonomy" id="176166"/>
    <lineage>
        <taxon>Eukaryota</taxon>
        <taxon>Fungi</taxon>
        <taxon>Dikarya</taxon>
        <taxon>Ascomycota</taxon>
        <taxon>Pezizomycotina</taxon>
        <taxon>Eurotiomycetes</taxon>
        <taxon>Eurotiomycetidae</taxon>
        <taxon>Eurotiales</taxon>
        <taxon>Aspergillaceae</taxon>
        <taxon>Aspergillus</taxon>
        <taxon>Aspergillus subgen. Nidulantes</taxon>
    </lineage>
</organism>
<proteinExistence type="predicted"/>
<gene>
    <name evidence="1" type="ORF">BDW59DRAFT_167202</name>
</gene>
<evidence type="ECO:0000313" key="1">
    <source>
        <dbReference type="EMBL" id="KAL2814377.1"/>
    </source>
</evidence>
<name>A0ABR4HHZ1_9EURO</name>
<protein>
    <submittedName>
        <fullName evidence="1">Uncharacterized protein</fullName>
    </submittedName>
</protein>
<dbReference type="EMBL" id="JBFXLS010000127">
    <property type="protein sequence ID" value="KAL2814377.1"/>
    <property type="molecule type" value="Genomic_DNA"/>
</dbReference>
<reference evidence="1 2" key="1">
    <citation type="submission" date="2024-07" db="EMBL/GenBank/DDBJ databases">
        <title>Section-level genome sequencing and comparative genomics of Aspergillus sections Usti and Cavernicolus.</title>
        <authorList>
            <consortium name="Lawrence Berkeley National Laboratory"/>
            <person name="Nybo J.L."/>
            <person name="Vesth T.C."/>
            <person name="Theobald S."/>
            <person name="Frisvad J.C."/>
            <person name="Larsen T.O."/>
            <person name="Kjaerboelling I."/>
            <person name="Rothschild-Mancinelli K."/>
            <person name="Lyhne E.K."/>
            <person name="Kogle M.E."/>
            <person name="Barry K."/>
            <person name="Clum A."/>
            <person name="Na H."/>
            <person name="Ledsgaard L."/>
            <person name="Lin J."/>
            <person name="Lipzen A."/>
            <person name="Kuo A."/>
            <person name="Riley R."/>
            <person name="Mondo S."/>
            <person name="LaButti K."/>
            <person name="Haridas S."/>
            <person name="Pangalinan J."/>
            <person name="Salamov A.A."/>
            <person name="Simmons B.A."/>
            <person name="Magnuson J.K."/>
            <person name="Chen J."/>
            <person name="Drula E."/>
            <person name="Henrissat B."/>
            <person name="Wiebenga A."/>
            <person name="Lubbers R.J."/>
            <person name="Gomes A.C."/>
            <person name="Makela M.R."/>
            <person name="Stajich J."/>
            <person name="Grigoriev I.V."/>
            <person name="Mortensen U.H."/>
            <person name="De vries R.P."/>
            <person name="Baker S.E."/>
            <person name="Andersen M.R."/>
        </authorList>
    </citation>
    <scope>NUCLEOTIDE SEQUENCE [LARGE SCALE GENOMIC DNA]</scope>
    <source>
        <strain evidence="1 2">CBS 600.67</strain>
    </source>
</reference>
<sequence>MDSETGCQCSIGVMQIMNELRSVHAVVELETILNLVERIHSQGQSMLECKECRANPGSSFVTLPALTDQCLALFEAACLAYNVTRKNNLFDPLIFAFEQHLPRFLCIRTKILLGQMELDDDETGVLVRMLLGKNSMKLKGLLRGLRSLSRESGRSHGMGVTTLRACEPVESAIHRIVTFMEQLDVESGECDVL</sequence>
<accession>A0ABR4HHZ1</accession>